<reference evidence="2" key="1">
    <citation type="submission" date="2017-09" db="EMBL/GenBank/DDBJ databases">
        <title>FDA dAtabase for Regulatory Grade micrObial Sequences (FDA-ARGOS): Supporting development and validation of Infectious Disease Dx tests.</title>
        <authorList>
            <person name="Goldberg B."/>
            <person name="Campos J."/>
            <person name="Tallon L."/>
            <person name="Sadzewicz L."/>
            <person name="Ott S."/>
            <person name="Zhao X."/>
            <person name="Nagaraj S."/>
            <person name="Vavikolanu K."/>
            <person name="Aluvathingal J."/>
            <person name="Nadendla S."/>
            <person name="Geyer C."/>
            <person name="Sichtig H."/>
        </authorList>
    </citation>
    <scope>NUCLEOTIDE SEQUENCE [LARGE SCALE GENOMIC DNA]</scope>
    <source>
        <strain evidence="2">FDAARGOS_370</strain>
    </source>
</reference>
<sequence length="480" mass="55011">MKNEIIELKLDFTKFPVFLQTLIKWIQMRTGAAVEMILSTALGVMALACQDRFDVKPEGRPGHPISLFILVLAGSGKGKSTVFRLLMRAVTRLETRLEEEYRLLLVQYKKDMTSWKIEHKNAEKRYRQVCDLSPENPLRLETLEILNACTGREPEKPIRKRFTISDTTSEALRKELGLEYPNLVIASDEAGGKFESNLYRQTPWINSLWSGDRIAAIRASSKCYAIEDARLGILGMIQPQLFGNFMMRQGKTARLSGFLPRCQMMDLDLNPYPCDISRYPEPHSAVLDDFEAIVTEHLLAGISRREKKEQRPCITFTPDAQLEWDKCDSAIKKLMEPGNILEIYNDAAARFMEQVTRTAAVLQMFITPNSAIITRDTLLSAIHIANWYLDHFIAKVDQFRTPTDAEKIERFMEKQLIKNESFTFVRREIRINGPVRDSERLESALEVLSSQGKVQLLKRTTLIMSDLLVQRRVRNNCVSG</sequence>
<dbReference type="RefSeq" id="WP_098142925.1">
    <property type="nucleotide sequence ID" value="NZ_PDDV01000013.1"/>
</dbReference>
<evidence type="ECO:0000313" key="2">
    <source>
        <dbReference type="Proteomes" id="UP000219788"/>
    </source>
</evidence>
<dbReference type="Proteomes" id="UP000219788">
    <property type="component" value="Unassembled WGS sequence"/>
</dbReference>
<comment type="caution">
    <text evidence="1">The sequence shown here is derived from an EMBL/GenBank/DDBJ whole genome shotgun (WGS) entry which is preliminary data.</text>
</comment>
<name>A0A2A7U0S2_EDWTA</name>
<dbReference type="AlphaFoldDB" id="A0A2A7U0S2"/>
<gene>
    <name evidence="1" type="ORF">CRM76_07715</name>
</gene>
<organism evidence="1 2">
    <name type="scientific">Edwardsiella tarda</name>
    <dbReference type="NCBI Taxonomy" id="636"/>
    <lineage>
        <taxon>Bacteria</taxon>
        <taxon>Pseudomonadati</taxon>
        <taxon>Pseudomonadota</taxon>
        <taxon>Gammaproteobacteria</taxon>
        <taxon>Enterobacterales</taxon>
        <taxon>Hafniaceae</taxon>
        <taxon>Edwardsiella</taxon>
    </lineage>
</organism>
<dbReference type="OrthoDB" id="9067983at2"/>
<protein>
    <recommendedName>
        <fullName evidence="3">DUF3987 domain-containing protein</fullName>
    </recommendedName>
</protein>
<proteinExistence type="predicted"/>
<evidence type="ECO:0008006" key="3">
    <source>
        <dbReference type="Google" id="ProtNLM"/>
    </source>
</evidence>
<evidence type="ECO:0000313" key="1">
    <source>
        <dbReference type="EMBL" id="PEH71823.1"/>
    </source>
</evidence>
<dbReference type="Pfam" id="PF13148">
    <property type="entry name" value="DUF3987"/>
    <property type="match status" value="1"/>
</dbReference>
<accession>A0A2A7U0S2</accession>
<dbReference type="EMBL" id="PDDV01000013">
    <property type="protein sequence ID" value="PEH71823.1"/>
    <property type="molecule type" value="Genomic_DNA"/>
</dbReference>
<dbReference type="InterPro" id="IPR025048">
    <property type="entry name" value="DUF3987"/>
</dbReference>